<dbReference type="Pfam" id="PF24240">
    <property type="entry name" value="DUF7448"/>
    <property type="match status" value="1"/>
</dbReference>
<name>A0A8S5QI55_9CAUD</name>
<sequence>MLGKIKAIEEIYGVILRNTGKIDGMKGSRLGMLQILNAMKGRGEYDGYKITTDKHELCILIDNRQNCFEQWGYFSSEDDFERFIGKEIKEVNLTDVALNKEKAENTAPFGYGAGGIQFVDLVITDGTILQFAVYNDHNGYYGHGIIFLKDEDILFEDTL</sequence>
<protein>
    <recommendedName>
        <fullName evidence="1">DUF7448 domain-containing protein</fullName>
    </recommendedName>
</protein>
<organism evidence="2">
    <name type="scientific">Siphoviridae sp. ctXmm2</name>
    <dbReference type="NCBI Taxonomy" id="2825546"/>
    <lineage>
        <taxon>Viruses</taxon>
        <taxon>Duplodnaviria</taxon>
        <taxon>Heunggongvirae</taxon>
        <taxon>Uroviricota</taxon>
        <taxon>Caudoviricetes</taxon>
    </lineage>
</organism>
<dbReference type="InterPro" id="IPR055871">
    <property type="entry name" value="DUF7448"/>
</dbReference>
<evidence type="ECO:0000259" key="1">
    <source>
        <dbReference type="Pfam" id="PF24240"/>
    </source>
</evidence>
<evidence type="ECO:0000313" key="2">
    <source>
        <dbReference type="EMBL" id="DAE18744.1"/>
    </source>
</evidence>
<reference evidence="2" key="1">
    <citation type="journal article" date="2021" name="Proc. Natl. Acad. Sci. U.S.A.">
        <title>A Catalog of Tens of Thousands of Viruses from Human Metagenomes Reveals Hidden Associations with Chronic Diseases.</title>
        <authorList>
            <person name="Tisza M.J."/>
            <person name="Buck C.B."/>
        </authorList>
    </citation>
    <scope>NUCLEOTIDE SEQUENCE</scope>
    <source>
        <strain evidence="2">CtXmm2</strain>
    </source>
</reference>
<feature type="domain" description="DUF7448" evidence="1">
    <location>
        <begin position="40"/>
        <end position="147"/>
    </location>
</feature>
<accession>A0A8S5QI55</accession>
<dbReference type="EMBL" id="BK015661">
    <property type="protein sequence ID" value="DAE18744.1"/>
    <property type="molecule type" value="Genomic_DNA"/>
</dbReference>
<proteinExistence type="predicted"/>